<sequence>MRQKVVPVSLIEDYISQGWEFVALLQIIGLYSLS</sequence>
<evidence type="ECO:0000313" key="2">
    <source>
        <dbReference type="Proteomes" id="UP000236248"/>
    </source>
</evidence>
<organism evidence="1 2">
    <name type="scientific">Candidatus Nitrosocaldus cavascurensis</name>
    <dbReference type="NCBI Taxonomy" id="2058097"/>
    <lineage>
        <taxon>Archaea</taxon>
        <taxon>Nitrososphaerota</taxon>
        <taxon>Nitrososphaeria</taxon>
        <taxon>Candidatus Nitrosocaldales</taxon>
        <taxon>Candidatus Nitrosocaldaceae</taxon>
        <taxon>Candidatus Nitrosocaldus</taxon>
    </lineage>
</organism>
<dbReference type="AlphaFoldDB" id="A0A2K5ARC9"/>
<proteinExistence type="predicted"/>
<protein>
    <submittedName>
        <fullName evidence="1">Uncharacterized protein</fullName>
    </submittedName>
</protein>
<dbReference type="EMBL" id="LT981265">
    <property type="protein sequence ID" value="SPC34210.1"/>
    <property type="molecule type" value="Genomic_DNA"/>
</dbReference>
<dbReference type="KEGG" id="ncv:NCAV_1033"/>
<name>A0A2K5ARC9_9ARCH</name>
<dbReference type="Proteomes" id="UP000236248">
    <property type="component" value="Chromosome NCAV"/>
</dbReference>
<gene>
    <name evidence="1" type="ORF">NCAV_1033</name>
</gene>
<keyword evidence="2" id="KW-1185">Reference proteome</keyword>
<reference evidence="2" key="1">
    <citation type="submission" date="2018-01" db="EMBL/GenBank/DDBJ databases">
        <authorList>
            <person name="Kerou L M."/>
        </authorList>
    </citation>
    <scope>NUCLEOTIDE SEQUENCE [LARGE SCALE GENOMIC DNA]</scope>
    <source>
        <strain evidence="2">SCU2</strain>
    </source>
</reference>
<evidence type="ECO:0000313" key="1">
    <source>
        <dbReference type="EMBL" id="SPC34210.1"/>
    </source>
</evidence>
<accession>A0A2K5ARC9</accession>